<dbReference type="PANTHER" id="PTHR23193:SF23">
    <property type="entry name" value="NUCLEAR PORE COMPLEX PROTEIN NUP153"/>
    <property type="match status" value="1"/>
</dbReference>
<dbReference type="STRING" id="62062.ENSHHUP00000020242"/>
<keyword evidence="7" id="KW-1185">Reference proteome</keyword>
<dbReference type="PANTHER" id="PTHR23193">
    <property type="entry name" value="NUCLEAR PORE COMPLEX PROTEIN NUP"/>
    <property type="match status" value="1"/>
</dbReference>
<dbReference type="Pfam" id="PF08604">
    <property type="entry name" value="Nup153"/>
    <property type="match status" value="1"/>
</dbReference>
<feature type="compositionally biased region" description="Polar residues" evidence="4">
    <location>
        <begin position="175"/>
        <end position="184"/>
    </location>
</feature>
<evidence type="ECO:0000256" key="2">
    <source>
        <dbReference type="ARBA" id="ARBA00022448"/>
    </source>
</evidence>
<dbReference type="Ensembl" id="ENSHHUT00000020988.1">
    <property type="protein sequence ID" value="ENSHHUP00000020242.1"/>
    <property type="gene ID" value="ENSHHUG00000012661.1"/>
</dbReference>
<comment type="subcellular location">
    <subcellularLocation>
        <location evidence="1">Nucleus</location>
    </subcellularLocation>
</comment>
<protein>
    <recommendedName>
        <fullName evidence="5">Nucleoporin Nup153 N-terminal domain-containing protein</fullName>
    </recommendedName>
</protein>
<dbReference type="GO" id="GO:0006405">
    <property type="term" value="P:RNA export from nucleus"/>
    <property type="evidence" value="ECO:0007669"/>
    <property type="project" value="TreeGrafter"/>
</dbReference>
<evidence type="ECO:0000256" key="4">
    <source>
        <dbReference type="SAM" id="MobiDB-lite"/>
    </source>
</evidence>
<name>A0A4W5KU94_9TELE</name>
<feature type="compositionally biased region" description="Basic and acidic residues" evidence="4">
    <location>
        <begin position="164"/>
        <end position="173"/>
    </location>
</feature>
<dbReference type="GeneTree" id="ENSGT01030000236358"/>
<feature type="domain" description="Nucleoporin Nup153 N-terminal" evidence="5">
    <location>
        <begin position="99"/>
        <end position="242"/>
    </location>
</feature>
<dbReference type="AlphaFoldDB" id="A0A4W5KU94"/>
<evidence type="ECO:0000313" key="7">
    <source>
        <dbReference type="Proteomes" id="UP000314982"/>
    </source>
</evidence>
<dbReference type="Proteomes" id="UP000314982">
    <property type="component" value="Unassembled WGS sequence"/>
</dbReference>
<dbReference type="InterPro" id="IPR026054">
    <property type="entry name" value="Nucleoporin"/>
</dbReference>
<evidence type="ECO:0000256" key="3">
    <source>
        <dbReference type="ARBA" id="ARBA00023242"/>
    </source>
</evidence>
<reference evidence="7" key="1">
    <citation type="submission" date="2018-06" db="EMBL/GenBank/DDBJ databases">
        <title>Genome assembly of Danube salmon.</title>
        <authorList>
            <person name="Macqueen D.J."/>
            <person name="Gundappa M.K."/>
        </authorList>
    </citation>
    <scope>NUCLEOTIDE SEQUENCE [LARGE SCALE GENOMIC DNA]</scope>
</reference>
<dbReference type="GO" id="GO:0006606">
    <property type="term" value="P:protein import into nucleus"/>
    <property type="evidence" value="ECO:0007669"/>
    <property type="project" value="TreeGrafter"/>
</dbReference>
<dbReference type="GO" id="GO:0008139">
    <property type="term" value="F:nuclear localization sequence binding"/>
    <property type="evidence" value="ECO:0007669"/>
    <property type="project" value="TreeGrafter"/>
</dbReference>
<feature type="region of interest" description="Disordered" evidence="4">
    <location>
        <begin position="57"/>
        <end position="102"/>
    </location>
</feature>
<proteinExistence type="predicted"/>
<feature type="compositionally biased region" description="Polar residues" evidence="4">
    <location>
        <begin position="211"/>
        <end position="220"/>
    </location>
</feature>
<keyword evidence="3" id="KW-0539">Nucleus</keyword>
<evidence type="ECO:0000259" key="5">
    <source>
        <dbReference type="Pfam" id="PF08604"/>
    </source>
</evidence>
<evidence type="ECO:0000313" key="6">
    <source>
        <dbReference type="Ensembl" id="ENSHHUP00000020242.1"/>
    </source>
</evidence>
<evidence type="ECO:0000256" key="1">
    <source>
        <dbReference type="ARBA" id="ARBA00004123"/>
    </source>
</evidence>
<accession>A0A4W5KU94</accession>
<organism evidence="6 7">
    <name type="scientific">Hucho hucho</name>
    <name type="common">huchen</name>
    <dbReference type="NCBI Taxonomy" id="62062"/>
    <lineage>
        <taxon>Eukaryota</taxon>
        <taxon>Metazoa</taxon>
        <taxon>Chordata</taxon>
        <taxon>Craniata</taxon>
        <taxon>Vertebrata</taxon>
        <taxon>Euteleostomi</taxon>
        <taxon>Actinopterygii</taxon>
        <taxon>Neopterygii</taxon>
        <taxon>Teleostei</taxon>
        <taxon>Protacanthopterygii</taxon>
        <taxon>Salmoniformes</taxon>
        <taxon>Salmonidae</taxon>
        <taxon>Salmoninae</taxon>
        <taxon>Hucho</taxon>
    </lineage>
</organism>
<reference evidence="6" key="2">
    <citation type="submission" date="2025-08" db="UniProtKB">
        <authorList>
            <consortium name="Ensembl"/>
        </authorList>
    </citation>
    <scope>IDENTIFICATION</scope>
</reference>
<dbReference type="InterPro" id="IPR013913">
    <property type="entry name" value="Nup153_N"/>
</dbReference>
<feature type="region of interest" description="Disordered" evidence="4">
    <location>
        <begin position="1"/>
        <end position="27"/>
    </location>
</feature>
<dbReference type="GO" id="GO:0017056">
    <property type="term" value="F:structural constituent of nuclear pore"/>
    <property type="evidence" value="ECO:0007669"/>
    <property type="project" value="TreeGrafter"/>
</dbReference>
<dbReference type="GO" id="GO:0005643">
    <property type="term" value="C:nuclear pore"/>
    <property type="evidence" value="ECO:0007669"/>
    <property type="project" value="TreeGrafter"/>
</dbReference>
<feature type="region of interest" description="Disordered" evidence="4">
    <location>
        <begin position="164"/>
        <end position="220"/>
    </location>
</feature>
<reference evidence="6" key="3">
    <citation type="submission" date="2025-09" db="UniProtKB">
        <authorList>
            <consortium name="Ensembl"/>
        </authorList>
    </citation>
    <scope>IDENTIFICATION</scope>
</reference>
<keyword evidence="2" id="KW-0813">Transport</keyword>
<sequence length="270" mass="28746">MAATGGGKIRSRRYHIASKPYAKSKPQQLGLISRVTDTVKSIVPSWLQKYFTNGEAAEGGGAMLGKEPNSQTPPNGSEEVDSLPDGRDSAEPATINTEPSTSRVSLNFQDVLSRPPLNRSHLYFPSLDASPALGGPSSLFSQPSTSFAPFAGASSSFSLVKEIKDNSSQHEDDNISTTSGFSSRASEKDVPNFKTTSLPQLWSPEMDRTHSGPQQSQSSLKKPAFNLSVFGTSSTVSVSQSSQSSTVSASRESANSNITCLAIDVNVIYF</sequence>